<keyword evidence="3" id="KW-1185">Reference proteome</keyword>
<evidence type="ECO:0000313" key="3">
    <source>
        <dbReference type="Proteomes" id="UP001295423"/>
    </source>
</evidence>
<feature type="transmembrane region" description="Helical" evidence="1">
    <location>
        <begin position="780"/>
        <end position="801"/>
    </location>
</feature>
<proteinExistence type="predicted"/>
<feature type="transmembrane region" description="Helical" evidence="1">
    <location>
        <begin position="381"/>
        <end position="405"/>
    </location>
</feature>
<dbReference type="EMBL" id="CAKOGP040001446">
    <property type="protein sequence ID" value="CAJ1945476.1"/>
    <property type="molecule type" value="Genomic_DNA"/>
</dbReference>
<keyword evidence="1" id="KW-0472">Membrane</keyword>
<evidence type="ECO:0000313" key="2">
    <source>
        <dbReference type="EMBL" id="CAJ1945476.1"/>
    </source>
</evidence>
<protein>
    <submittedName>
        <fullName evidence="2">Uncharacterized protein</fullName>
    </submittedName>
</protein>
<keyword evidence="1" id="KW-0812">Transmembrane</keyword>
<reference evidence="2" key="1">
    <citation type="submission" date="2023-08" db="EMBL/GenBank/DDBJ databases">
        <authorList>
            <person name="Audoor S."/>
            <person name="Bilcke G."/>
        </authorList>
    </citation>
    <scope>NUCLEOTIDE SEQUENCE</scope>
</reference>
<keyword evidence="1" id="KW-1133">Transmembrane helix</keyword>
<organism evidence="2 3">
    <name type="scientific">Cylindrotheca closterium</name>
    <dbReference type="NCBI Taxonomy" id="2856"/>
    <lineage>
        <taxon>Eukaryota</taxon>
        <taxon>Sar</taxon>
        <taxon>Stramenopiles</taxon>
        <taxon>Ochrophyta</taxon>
        <taxon>Bacillariophyta</taxon>
        <taxon>Bacillariophyceae</taxon>
        <taxon>Bacillariophycidae</taxon>
        <taxon>Bacillariales</taxon>
        <taxon>Bacillariaceae</taxon>
        <taxon>Cylindrotheca</taxon>
    </lineage>
</organism>
<gene>
    <name evidence="2" type="ORF">CYCCA115_LOCUS9620</name>
</gene>
<feature type="transmembrane region" description="Helical" evidence="1">
    <location>
        <begin position="807"/>
        <end position="829"/>
    </location>
</feature>
<dbReference type="AlphaFoldDB" id="A0AAD2FMD1"/>
<sequence length="921" mass="101463">MSDLSNINLMYSLPMPFAVPQGSPTARQEQQLSLFTCNSGLSRPFLCQPTFGKFGYGIVDAFVNRLDIRNSSTSDLLYPVFFCESDAFVENGDLPSSDTFCDKDCVMVYSTTELGTEYCTSCALIGTDVVYDCRNLLNVTSISSEQDYKEDAVSSCASRNVDGDCGDYVHWECIISGLGYSCQNTNRRWLFEDFVFPYDDMLGRSDDFTVYCTTDITGLSLSRCENPACLIGNPDPFAYCASCTVLQNSSSPHSFAYDCGSASFQTWDLACPILDENGDCQEYVDPFNVSLTVTNENVKGMPSSSVGQSDEDEVDERWTWTIQNIDPTTLNVLADLFGFATRTFFGFAFAAVYPLIVTWQLGRYKKTIPLNHLGVVPGDVVQAFGSLPSMAWTAPAIAVALLLFVADFSHTIAMFGFDFIDEEVPGRLDTILRISTTAQDRNLMRSFISAGDPEQFRTLSISNAIKKGRIIEGREQTMLWESFFRSVGAIARAASPFVQVAIRPKRGTLVFGGFQYDTTYMPDDSAIVSMATEIPLICESSHPAIIEEAMTGGALDETVYNTAVIPNCTFLGIRPSGVFSGSLEQVEIVEKMSTPPWIAGFVGDEVQLKNGEELFYSFVLDHEQRKLARDRDDWKKGRTLDNVIDGIQIGNETIEFGRVVLASGNSLASDVTIGSGRKYYSLFAEIVGECPNRPSGLQSTGTQCLAIVRNECDSFPEDTDALYNKIYAPLTSSVSCEISEVTFIWGRNFAVDGELVSVVAGVYGQVRPTLNELRSFEENVIPAALFSLGVLHLAPTVASTVKAEVDIKFIVFLLLPIALGLAAALVAYCNRKIILPIPQTPWELMVVGKEEPSIPSRNKRSDPFPEMPDDLVLYFFDAKEDLPEEQLGSRIFRTSQIQRVKGRISLVDSSNVSNHSSHSDA</sequence>
<feature type="transmembrane region" description="Helical" evidence="1">
    <location>
        <begin position="343"/>
        <end position="361"/>
    </location>
</feature>
<dbReference type="Proteomes" id="UP001295423">
    <property type="component" value="Unassembled WGS sequence"/>
</dbReference>
<accession>A0AAD2FMD1</accession>
<name>A0AAD2FMD1_9STRA</name>
<evidence type="ECO:0000256" key="1">
    <source>
        <dbReference type="SAM" id="Phobius"/>
    </source>
</evidence>
<comment type="caution">
    <text evidence="2">The sequence shown here is derived from an EMBL/GenBank/DDBJ whole genome shotgun (WGS) entry which is preliminary data.</text>
</comment>